<accession>A0ACB0JC51</accession>
<reference evidence="1" key="1">
    <citation type="submission" date="2023-10" db="EMBL/GenBank/DDBJ databases">
        <authorList>
            <person name="Rodriguez Cubillos JULIANA M."/>
            <person name="De Vega J."/>
        </authorList>
    </citation>
    <scope>NUCLEOTIDE SEQUENCE</scope>
</reference>
<dbReference type="EMBL" id="CASHSV030000024">
    <property type="protein sequence ID" value="CAJ2641243.1"/>
    <property type="molecule type" value="Genomic_DNA"/>
</dbReference>
<keyword evidence="2" id="KW-1185">Reference proteome</keyword>
<evidence type="ECO:0000313" key="1">
    <source>
        <dbReference type="EMBL" id="CAJ2641243.1"/>
    </source>
</evidence>
<proteinExistence type="predicted"/>
<evidence type="ECO:0000313" key="2">
    <source>
        <dbReference type="Proteomes" id="UP001177021"/>
    </source>
</evidence>
<name>A0ACB0JC51_TRIPR</name>
<sequence length="81" mass="8815">MKNSSTILNPQPTNSNDSFTDSLASPLAATAALAAGATAPIERTLLSFLKVKRGYEEFVRLTIFLSGDVLMLIMLERRSKL</sequence>
<organism evidence="1 2">
    <name type="scientific">Trifolium pratense</name>
    <name type="common">Red clover</name>
    <dbReference type="NCBI Taxonomy" id="57577"/>
    <lineage>
        <taxon>Eukaryota</taxon>
        <taxon>Viridiplantae</taxon>
        <taxon>Streptophyta</taxon>
        <taxon>Embryophyta</taxon>
        <taxon>Tracheophyta</taxon>
        <taxon>Spermatophyta</taxon>
        <taxon>Magnoliopsida</taxon>
        <taxon>eudicotyledons</taxon>
        <taxon>Gunneridae</taxon>
        <taxon>Pentapetalae</taxon>
        <taxon>rosids</taxon>
        <taxon>fabids</taxon>
        <taxon>Fabales</taxon>
        <taxon>Fabaceae</taxon>
        <taxon>Papilionoideae</taxon>
        <taxon>50 kb inversion clade</taxon>
        <taxon>NPAAA clade</taxon>
        <taxon>Hologalegina</taxon>
        <taxon>IRL clade</taxon>
        <taxon>Trifolieae</taxon>
        <taxon>Trifolium</taxon>
    </lineage>
</organism>
<comment type="caution">
    <text evidence="1">The sequence shown here is derived from an EMBL/GenBank/DDBJ whole genome shotgun (WGS) entry which is preliminary data.</text>
</comment>
<protein>
    <submittedName>
        <fullName evidence="1">Uncharacterized protein</fullName>
    </submittedName>
</protein>
<gene>
    <name evidence="1" type="ORF">MILVUS5_LOCUS10930</name>
</gene>
<dbReference type="Proteomes" id="UP001177021">
    <property type="component" value="Unassembled WGS sequence"/>
</dbReference>